<accession>D0EFL5</accession>
<proteinExistence type="evidence at transcript level"/>
<sequence>MFGHTSVSFLLLSIMALGMVPTVICWCSERVSDETCVMMCRCLNHECCPLPPPSQNRCMPSDHCDFMSGRTGRRRSTQMLRTIAN</sequence>
<reference evidence="2" key="1">
    <citation type="journal article" date="2010" name="Acta Biochim. Biophys. Sin.">
        <title>cDNA cloning of conotoxins with framework XII from several Conus species.</title>
        <authorList>
            <person name="Liu Z."/>
            <person name="Yu Z."/>
            <person name="Liu N."/>
            <person name="Zhao C."/>
            <person name="Hu J."/>
            <person name="Dai Q."/>
        </authorList>
    </citation>
    <scope>NUCLEOTIDE SEQUENCE</scope>
</reference>
<name>D0EFL5_CONLT</name>
<organism evidence="2">
    <name type="scientific">Conus litteratus</name>
    <name type="common">Lettered cone</name>
    <dbReference type="NCBI Taxonomy" id="89445"/>
    <lineage>
        <taxon>Eukaryota</taxon>
        <taxon>Metazoa</taxon>
        <taxon>Spiralia</taxon>
        <taxon>Lophotrochozoa</taxon>
        <taxon>Mollusca</taxon>
        <taxon>Gastropoda</taxon>
        <taxon>Caenogastropoda</taxon>
        <taxon>Neogastropoda</taxon>
        <taxon>Conoidea</taxon>
        <taxon>Conidae</taxon>
        <taxon>Conus</taxon>
        <taxon>Elisaconus</taxon>
    </lineage>
</organism>
<feature type="signal peptide" evidence="1">
    <location>
        <begin position="1"/>
        <end position="25"/>
    </location>
</feature>
<feature type="chain" id="PRO_5003007630" evidence="1">
    <location>
        <begin position="26"/>
        <end position="85"/>
    </location>
</feature>
<dbReference type="EMBL" id="GQ479944">
    <property type="protein sequence ID" value="ACX42339.1"/>
    <property type="molecule type" value="mRNA"/>
</dbReference>
<keyword evidence="1" id="KW-0732">Signal</keyword>
<evidence type="ECO:0000256" key="1">
    <source>
        <dbReference type="SAM" id="SignalP"/>
    </source>
</evidence>
<protein>
    <submittedName>
        <fullName evidence="2">Framework XII conotoxin Lt12.4</fullName>
    </submittedName>
</protein>
<evidence type="ECO:0000313" key="2">
    <source>
        <dbReference type="EMBL" id="ACX42339.1"/>
    </source>
</evidence>
<dbReference type="AlphaFoldDB" id="D0EFL5"/>